<keyword evidence="2" id="KW-0802">TPR repeat</keyword>
<comment type="caution">
    <text evidence="3">The sequence shown here is derived from an EMBL/GenBank/DDBJ whole genome shotgun (WGS) entry which is preliminary data.</text>
</comment>
<organism evidence="3">
    <name type="scientific">marine sediment metagenome</name>
    <dbReference type="NCBI Taxonomy" id="412755"/>
    <lineage>
        <taxon>unclassified sequences</taxon>
        <taxon>metagenomes</taxon>
        <taxon>ecological metagenomes</taxon>
    </lineage>
</organism>
<accession>A0A0F9DDX2</accession>
<protein>
    <submittedName>
        <fullName evidence="3">Uncharacterized protein</fullName>
    </submittedName>
</protein>
<proteinExistence type="predicted"/>
<evidence type="ECO:0000313" key="3">
    <source>
        <dbReference type="EMBL" id="KKL51926.1"/>
    </source>
</evidence>
<gene>
    <name evidence="3" type="ORF">LCGC14_2290610</name>
</gene>
<dbReference type="PROSITE" id="PS50293">
    <property type="entry name" value="TPR_REGION"/>
    <property type="match status" value="1"/>
</dbReference>
<dbReference type="PANTHER" id="PTHR45641:SF19">
    <property type="entry name" value="NEPHROCYSTIN-3"/>
    <property type="match status" value="1"/>
</dbReference>
<dbReference type="AlphaFoldDB" id="A0A0F9DDX2"/>
<dbReference type="EMBL" id="LAZR01032074">
    <property type="protein sequence ID" value="KKL51926.1"/>
    <property type="molecule type" value="Genomic_DNA"/>
</dbReference>
<dbReference type="PANTHER" id="PTHR45641">
    <property type="entry name" value="TETRATRICOPEPTIDE REPEAT PROTEIN (AFU_ORTHOLOGUE AFUA_6G03870)"/>
    <property type="match status" value="1"/>
</dbReference>
<name>A0A0F9DDX2_9ZZZZ</name>
<sequence length="529" mass="61499">CTNLIILERFVKMGESIMLCERMLKSVLHELNGLEIEWRKTMIWLMKGFYLSHIEEFDNALKHLNKSLTIIKKYDILSVFLPLNLEGLGYVYTGKGELDIALKFHKESLGHSRGEYMEIKIINAFSYHNIGEIYFQKGDLDLAIEYYEKSLKIWEQFTFPMAIDWVGINYDSLIKVFLYSDSPERAQECLDHLLDYLKKRKKNENSYHYRLGKVRILASSSRTRDQTEAEKVLKEFIGHHDALINSGAISMPITYGAGIWYLLICDIYLKELRLTNNLTILNDIKPFITRLLKESERVNSYTLQVQTYLLHGKISLLEMNMGDARRYLTQAQRIAEEQSLQLLARAISKEHDKLLEQLDEWEDLKKKKASISEKMDLASLDITMDRIQGMRAIDPPAVIDEEPIQLLIMSKSGIPYFNYSFIEGWDDKDLFSGFMSAFNSFSSELFSKSIDRIKIDENIILLKPVESFMVCYVIKGQSYPALLKLTRFSDAIKWKPEIWNALKRAVKTSEMLEFHNPSSLGDVVNEIFN</sequence>
<keyword evidence="1" id="KW-0677">Repeat</keyword>
<evidence type="ECO:0000256" key="2">
    <source>
        <dbReference type="ARBA" id="ARBA00022803"/>
    </source>
</evidence>
<dbReference type="SMART" id="SM00028">
    <property type="entry name" value="TPR"/>
    <property type="match status" value="4"/>
</dbReference>
<dbReference type="SUPFAM" id="SSF48452">
    <property type="entry name" value="TPR-like"/>
    <property type="match status" value="2"/>
</dbReference>
<dbReference type="InterPro" id="IPR011990">
    <property type="entry name" value="TPR-like_helical_dom_sf"/>
</dbReference>
<dbReference type="Gene3D" id="1.25.40.10">
    <property type="entry name" value="Tetratricopeptide repeat domain"/>
    <property type="match status" value="1"/>
</dbReference>
<dbReference type="PROSITE" id="PS50005">
    <property type="entry name" value="TPR"/>
    <property type="match status" value="1"/>
</dbReference>
<feature type="non-terminal residue" evidence="3">
    <location>
        <position position="1"/>
    </location>
</feature>
<reference evidence="3" key="1">
    <citation type="journal article" date="2015" name="Nature">
        <title>Complex archaea that bridge the gap between prokaryotes and eukaryotes.</title>
        <authorList>
            <person name="Spang A."/>
            <person name="Saw J.H."/>
            <person name="Jorgensen S.L."/>
            <person name="Zaremba-Niedzwiedzka K."/>
            <person name="Martijn J."/>
            <person name="Lind A.E."/>
            <person name="van Eijk R."/>
            <person name="Schleper C."/>
            <person name="Guy L."/>
            <person name="Ettema T.J."/>
        </authorList>
    </citation>
    <scope>NUCLEOTIDE SEQUENCE</scope>
</reference>
<dbReference type="Pfam" id="PF13424">
    <property type="entry name" value="TPR_12"/>
    <property type="match status" value="1"/>
</dbReference>
<dbReference type="InterPro" id="IPR019734">
    <property type="entry name" value="TPR_rpt"/>
</dbReference>
<evidence type="ECO:0000256" key="1">
    <source>
        <dbReference type="ARBA" id="ARBA00022737"/>
    </source>
</evidence>